<name>A0A3E0I9H3_9PSEU</name>
<feature type="transmembrane region" description="Helical" evidence="1">
    <location>
        <begin position="12"/>
        <end position="40"/>
    </location>
</feature>
<dbReference type="Proteomes" id="UP000256269">
    <property type="component" value="Unassembled WGS sequence"/>
</dbReference>
<dbReference type="RefSeq" id="WP_116172176.1">
    <property type="nucleotide sequence ID" value="NZ_CP144375.1"/>
</dbReference>
<sequence>MTNKARRRKDDGALLGLRAAVVLLFAVLAGGGATALLVMAHQPLPIAVLAGLTTLAASVRFFHWLIA</sequence>
<keyword evidence="1" id="KW-0472">Membrane</keyword>
<protein>
    <submittedName>
        <fullName evidence="2">Uncharacterized protein</fullName>
    </submittedName>
</protein>
<proteinExistence type="predicted"/>
<evidence type="ECO:0000256" key="1">
    <source>
        <dbReference type="SAM" id="Phobius"/>
    </source>
</evidence>
<keyword evidence="3" id="KW-1185">Reference proteome</keyword>
<evidence type="ECO:0000313" key="2">
    <source>
        <dbReference type="EMBL" id="REH55206.1"/>
    </source>
</evidence>
<accession>A0A3E0I9H3</accession>
<reference evidence="2 3" key="1">
    <citation type="submission" date="2018-08" db="EMBL/GenBank/DDBJ databases">
        <title>Genomic Encyclopedia of Archaeal and Bacterial Type Strains, Phase II (KMG-II): from individual species to whole genera.</title>
        <authorList>
            <person name="Goeker M."/>
        </authorList>
    </citation>
    <scope>NUCLEOTIDE SEQUENCE [LARGE SCALE GENOMIC DNA]</scope>
    <source>
        <strain evidence="2 3">DSM 45791</strain>
    </source>
</reference>
<comment type="caution">
    <text evidence="2">The sequence shown here is derived from an EMBL/GenBank/DDBJ whole genome shotgun (WGS) entry which is preliminary data.</text>
</comment>
<dbReference type="AlphaFoldDB" id="A0A3E0I9H3"/>
<organism evidence="2 3">
    <name type="scientific">Kutzneria buriramensis</name>
    <dbReference type="NCBI Taxonomy" id="1045776"/>
    <lineage>
        <taxon>Bacteria</taxon>
        <taxon>Bacillati</taxon>
        <taxon>Actinomycetota</taxon>
        <taxon>Actinomycetes</taxon>
        <taxon>Pseudonocardiales</taxon>
        <taxon>Pseudonocardiaceae</taxon>
        <taxon>Kutzneria</taxon>
    </lineage>
</organism>
<feature type="transmembrane region" description="Helical" evidence="1">
    <location>
        <begin position="46"/>
        <end position="66"/>
    </location>
</feature>
<keyword evidence="1" id="KW-0812">Transmembrane</keyword>
<evidence type="ECO:0000313" key="3">
    <source>
        <dbReference type="Proteomes" id="UP000256269"/>
    </source>
</evidence>
<keyword evidence="1" id="KW-1133">Transmembrane helix</keyword>
<dbReference type="EMBL" id="QUNO01000001">
    <property type="protein sequence ID" value="REH55206.1"/>
    <property type="molecule type" value="Genomic_DNA"/>
</dbReference>
<gene>
    <name evidence="2" type="ORF">BCF44_101223</name>
</gene>